<sequence>MSVDAVSAFAILTCVVLILFLKFSSDKQHQQQQSNEIKVDAVTFLRSVRSTK</sequence>
<keyword evidence="3" id="KW-1185">Reference proteome</keyword>
<dbReference type="Proteomes" id="UP000596742">
    <property type="component" value="Unassembled WGS sequence"/>
</dbReference>
<gene>
    <name evidence="2" type="ORF">MGAL_10B077234</name>
</gene>
<evidence type="ECO:0000256" key="1">
    <source>
        <dbReference type="SAM" id="Phobius"/>
    </source>
</evidence>
<name>A0A8B6HC90_MYTGA</name>
<dbReference type="AlphaFoldDB" id="A0A8B6HC90"/>
<organism evidence="2 3">
    <name type="scientific">Mytilus galloprovincialis</name>
    <name type="common">Mediterranean mussel</name>
    <dbReference type="NCBI Taxonomy" id="29158"/>
    <lineage>
        <taxon>Eukaryota</taxon>
        <taxon>Metazoa</taxon>
        <taxon>Spiralia</taxon>
        <taxon>Lophotrochozoa</taxon>
        <taxon>Mollusca</taxon>
        <taxon>Bivalvia</taxon>
        <taxon>Autobranchia</taxon>
        <taxon>Pteriomorphia</taxon>
        <taxon>Mytilida</taxon>
        <taxon>Mytiloidea</taxon>
        <taxon>Mytilidae</taxon>
        <taxon>Mytilinae</taxon>
        <taxon>Mytilus</taxon>
    </lineage>
</organism>
<reference evidence="2" key="1">
    <citation type="submission" date="2018-11" db="EMBL/GenBank/DDBJ databases">
        <authorList>
            <person name="Alioto T."/>
            <person name="Alioto T."/>
        </authorList>
    </citation>
    <scope>NUCLEOTIDE SEQUENCE</scope>
</reference>
<accession>A0A8B6HC90</accession>
<keyword evidence="1" id="KW-0472">Membrane</keyword>
<protein>
    <submittedName>
        <fullName evidence="2">Uncharacterized protein</fullName>
    </submittedName>
</protein>
<evidence type="ECO:0000313" key="2">
    <source>
        <dbReference type="EMBL" id="VDI77418.1"/>
    </source>
</evidence>
<feature type="transmembrane region" description="Helical" evidence="1">
    <location>
        <begin position="6"/>
        <end position="23"/>
    </location>
</feature>
<evidence type="ECO:0000313" key="3">
    <source>
        <dbReference type="Proteomes" id="UP000596742"/>
    </source>
</evidence>
<keyword evidence="1" id="KW-0812">Transmembrane</keyword>
<proteinExistence type="predicted"/>
<feature type="non-terminal residue" evidence="2">
    <location>
        <position position="52"/>
    </location>
</feature>
<comment type="caution">
    <text evidence="2">The sequence shown here is derived from an EMBL/GenBank/DDBJ whole genome shotgun (WGS) entry which is preliminary data.</text>
</comment>
<keyword evidence="1" id="KW-1133">Transmembrane helix</keyword>
<dbReference type="EMBL" id="UYJE01009838">
    <property type="protein sequence ID" value="VDI77418.1"/>
    <property type="molecule type" value="Genomic_DNA"/>
</dbReference>